<dbReference type="AlphaFoldDB" id="A0A841FP73"/>
<keyword evidence="1 4" id="KW-0808">Transferase</keyword>
<evidence type="ECO:0000313" key="4">
    <source>
        <dbReference type="EMBL" id="MBB6033750.1"/>
    </source>
</evidence>
<feature type="domain" description="N-acetyltransferase" evidence="3">
    <location>
        <begin position="4"/>
        <end position="157"/>
    </location>
</feature>
<protein>
    <submittedName>
        <fullName evidence="4">GNAT superfamily N-acetyltransferase</fullName>
    </submittedName>
</protein>
<dbReference type="InterPro" id="IPR050832">
    <property type="entry name" value="Bact_Acetyltransf"/>
</dbReference>
<dbReference type="InterPro" id="IPR016181">
    <property type="entry name" value="Acyl_CoA_acyltransferase"/>
</dbReference>
<comment type="caution">
    <text evidence="4">The sequence shown here is derived from an EMBL/GenBank/DDBJ whole genome shotgun (WGS) entry which is preliminary data.</text>
</comment>
<dbReference type="GO" id="GO:0016747">
    <property type="term" value="F:acyltransferase activity, transferring groups other than amino-acyl groups"/>
    <property type="evidence" value="ECO:0007669"/>
    <property type="project" value="InterPro"/>
</dbReference>
<evidence type="ECO:0000259" key="3">
    <source>
        <dbReference type="PROSITE" id="PS51186"/>
    </source>
</evidence>
<evidence type="ECO:0000313" key="5">
    <source>
        <dbReference type="Proteomes" id="UP000548476"/>
    </source>
</evidence>
<keyword evidence="5" id="KW-1185">Reference proteome</keyword>
<proteinExistence type="predicted"/>
<evidence type="ECO:0000256" key="2">
    <source>
        <dbReference type="ARBA" id="ARBA00023315"/>
    </source>
</evidence>
<sequence length="157" mass="16819">MSETTIREAVPGDVPGLVECSVGLFAEDGGTRDATMNVDWPREFGAESMRSGIDDPERLVLAAVCDGRVVGHLTGRVAEPVAIRPVRVATLASMYVRPEARDGGVGSLLVAAFKEWARGKAADRLAVTAYASNASAIRFYRRNGFEPFHLVLEAGLD</sequence>
<keyword evidence="2" id="KW-0012">Acyltransferase</keyword>
<accession>A0A841FP73</accession>
<evidence type="ECO:0000256" key="1">
    <source>
        <dbReference type="ARBA" id="ARBA00022679"/>
    </source>
</evidence>
<dbReference type="EMBL" id="JACHGT010000003">
    <property type="protein sequence ID" value="MBB6033750.1"/>
    <property type="molecule type" value="Genomic_DNA"/>
</dbReference>
<reference evidence="4 5" key="1">
    <citation type="submission" date="2020-08" db="EMBL/GenBank/DDBJ databases">
        <title>Genomic Encyclopedia of Type Strains, Phase IV (KMG-IV): sequencing the most valuable type-strain genomes for metagenomic binning, comparative biology and taxonomic classification.</title>
        <authorList>
            <person name="Goeker M."/>
        </authorList>
    </citation>
    <scope>NUCLEOTIDE SEQUENCE [LARGE SCALE GENOMIC DNA]</scope>
    <source>
        <strain evidence="4 5">YIM 65646</strain>
    </source>
</reference>
<dbReference type="SUPFAM" id="SSF55729">
    <property type="entry name" value="Acyl-CoA N-acyltransferases (Nat)"/>
    <property type="match status" value="1"/>
</dbReference>
<dbReference type="RefSeq" id="WP_184786617.1">
    <property type="nucleotide sequence ID" value="NZ_BONT01000013.1"/>
</dbReference>
<organism evidence="4 5">
    <name type="scientific">Phytomonospora endophytica</name>
    <dbReference type="NCBI Taxonomy" id="714109"/>
    <lineage>
        <taxon>Bacteria</taxon>
        <taxon>Bacillati</taxon>
        <taxon>Actinomycetota</taxon>
        <taxon>Actinomycetes</taxon>
        <taxon>Micromonosporales</taxon>
        <taxon>Micromonosporaceae</taxon>
        <taxon>Phytomonospora</taxon>
    </lineage>
</organism>
<dbReference type="Gene3D" id="3.40.630.30">
    <property type="match status" value="1"/>
</dbReference>
<dbReference type="PROSITE" id="PS51186">
    <property type="entry name" value="GNAT"/>
    <property type="match status" value="1"/>
</dbReference>
<name>A0A841FP73_9ACTN</name>
<dbReference type="CDD" id="cd04301">
    <property type="entry name" value="NAT_SF"/>
    <property type="match status" value="1"/>
</dbReference>
<gene>
    <name evidence="4" type="ORF">HNR73_001600</name>
</gene>
<dbReference type="PANTHER" id="PTHR43877">
    <property type="entry name" value="AMINOALKYLPHOSPHONATE N-ACETYLTRANSFERASE-RELATED-RELATED"/>
    <property type="match status" value="1"/>
</dbReference>
<dbReference type="Proteomes" id="UP000548476">
    <property type="component" value="Unassembled WGS sequence"/>
</dbReference>
<dbReference type="Pfam" id="PF00583">
    <property type="entry name" value="Acetyltransf_1"/>
    <property type="match status" value="1"/>
</dbReference>
<dbReference type="InterPro" id="IPR000182">
    <property type="entry name" value="GNAT_dom"/>
</dbReference>